<feature type="transmembrane region" description="Helical" evidence="1">
    <location>
        <begin position="42"/>
        <end position="59"/>
    </location>
</feature>
<keyword evidence="1" id="KW-1133">Transmembrane helix</keyword>
<evidence type="ECO:0000313" key="3">
    <source>
        <dbReference type="Proteomes" id="UP000201613"/>
    </source>
</evidence>
<dbReference type="AlphaFoldDB" id="A0A238LEL2"/>
<keyword evidence="1" id="KW-0812">Transmembrane</keyword>
<proteinExistence type="predicted"/>
<feature type="transmembrane region" description="Helical" evidence="1">
    <location>
        <begin position="66"/>
        <end position="88"/>
    </location>
</feature>
<accession>A0A238LEL2</accession>
<dbReference type="RefSeq" id="WP_093992038.1">
    <property type="nucleotide sequence ID" value="NZ_FXZK01000003.1"/>
</dbReference>
<reference evidence="2 3" key="1">
    <citation type="submission" date="2017-05" db="EMBL/GenBank/DDBJ databases">
        <authorList>
            <person name="Song R."/>
            <person name="Chenine A.L."/>
            <person name="Ruprecht R.M."/>
        </authorList>
    </citation>
    <scope>NUCLEOTIDE SEQUENCE [LARGE SCALE GENOMIC DNA]</scope>
    <source>
        <strain evidence="2 3">CECT 8899</strain>
    </source>
</reference>
<dbReference type="Proteomes" id="UP000201613">
    <property type="component" value="Unassembled WGS sequence"/>
</dbReference>
<name>A0A238LEL2_9RHOB</name>
<dbReference type="OrthoDB" id="7652304at2"/>
<gene>
    <name evidence="2" type="ORF">LOM8899_01985</name>
</gene>
<protein>
    <submittedName>
        <fullName evidence="2">Uncharacterized protein</fullName>
    </submittedName>
</protein>
<evidence type="ECO:0000256" key="1">
    <source>
        <dbReference type="SAM" id="Phobius"/>
    </source>
</evidence>
<dbReference type="EMBL" id="FXZK01000003">
    <property type="protein sequence ID" value="SMY07845.1"/>
    <property type="molecule type" value="Genomic_DNA"/>
</dbReference>
<keyword evidence="3" id="KW-1185">Reference proteome</keyword>
<organism evidence="2 3">
    <name type="scientific">Flavimaricola marinus</name>
    <dbReference type="NCBI Taxonomy" id="1819565"/>
    <lineage>
        <taxon>Bacteria</taxon>
        <taxon>Pseudomonadati</taxon>
        <taxon>Pseudomonadota</taxon>
        <taxon>Alphaproteobacteria</taxon>
        <taxon>Rhodobacterales</taxon>
        <taxon>Paracoccaceae</taxon>
        <taxon>Flavimaricola</taxon>
    </lineage>
</organism>
<keyword evidence="1" id="KW-0472">Membrane</keyword>
<sequence length="92" mass="9705">MLAFIIAVVAGFLTPAAEDALAKPIEAMIRKHIVLEPGERRVLAFVLVMLVAGIAANLLDSGSPFWVILGGALGYFGTRLVAAARAAMDARR</sequence>
<evidence type="ECO:0000313" key="2">
    <source>
        <dbReference type="EMBL" id="SMY07845.1"/>
    </source>
</evidence>